<keyword evidence="6" id="KW-1185">Reference proteome</keyword>
<dbReference type="InterPro" id="IPR050300">
    <property type="entry name" value="GDXG_lipolytic_enzyme"/>
</dbReference>
<evidence type="ECO:0000313" key="6">
    <source>
        <dbReference type="Proteomes" id="UP000799537"/>
    </source>
</evidence>
<name>A0A6A6C6U3_ZASCE</name>
<protein>
    <recommendedName>
        <fullName evidence="4">Alpha/beta hydrolase fold-3 domain-containing protein</fullName>
    </recommendedName>
</protein>
<dbReference type="AlphaFoldDB" id="A0A6A6C6U3"/>
<evidence type="ECO:0000313" key="5">
    <source>
        <dbReference type="EMBL" id="KAF2161106.1"/>
    </source>
</evidence>
<organism evidence="5 6">
    <name type="scientific">Zasmidium cellare ATCC 36951</name>
    <dbReference type="NCBI Taxonomy" id="1080233"/>
    <lineage>
        <taxon>Eukaryota</taxon>
        <taxon>Fungi</taxon>
        <taxon>Dikarya</taxon>
        <taxon>Ascomycota</taxon>
        <taxon>Pezizomycotina</taxon>
        <taxon>Dothideomycetes</taxon>
        <taxon>Dothideomycetidae</taxon>
        <taxon>Mycosphaerellales</taxon>
        <taxon>Mycosphaerellaceae</taxon>
        <taxon>Zasmidium</taxon>
    </lineage>
</organism>
<dbReference type="PANTHER" id="PTHR48081:SF8">
    <property type="entry name" value="ALPHA_BETA HYDROLASE FOLD-3 DOMAIN-CONTAINING PROTEIN-RELATED"/>
    <property type="match status" value="1"/>
</dbReference>
<dbReference type="Proteomes" id="UP000799537">
    <property type="component" value="Unassembled WGS sequence"/>
</dbReference>
<dbReference type="InterPro" id="IPR002168">
    <property type="entry name" value="Lipase_GDXG_HIS_AS"/>
</dbReference>
<feature type="domain" description="Alpha/beta hydrolase fold-3" evidence="4">
    <location>
        <begin position="83"/>
        <end position="301"/>
    </location>
</feature>
<reference evidence="5" key="1">
    <citation type="journal article" date="2020" name="Stud. Mycol.">
        <title>101 Dothideomycetes genomes: a test case for predicting lifestyles and emergence of pathogens.</title>
        <authorList>
            <person name="Haridas S."/>
            <person name="Albert R."/>
            <person name="Binder M."/>
            <person name="Bloem J."/>
            <person name="Labutti K."/>
            <person name="Salamov A."/>
            <person name="Andreopoulos B."/>
            <person name="Baker S."/>
            <person name="Barry K."/>
            <person name="Bills G."/>
            <person name="Bluhm B."/>
            <person name="Cannon C."/>
            <person name="Castanera R."/>
            <person name="Culley D."/>
            <person name="Daum C."/>
            <person name="Ezra D."/>
            <person name="Gonzalez J."/>
            <person name="Henrissat B."/>
            <person name="Kuo A."/>
            <person name="Liang C."/>
            <person name="Lipzen A."/>
            <person name="Lutzoni F."/>
            <person name="Magnuson J."/>
            <person name="Mondo S."/>
            <person name="Nolan M."/>
            <person name="Ohm R."/>
            <person name="Pangilinan J."/>
            <person name="Park H.-J."/>
            <person name="Ramirez L."/>
            <person name="Alfaro M."/>
            <person name="Sun H."/>
            <person name="Tritt A."/>
            <person name="Yoshinaga Y."/>
            <person name="Zwiers L.-H."/>
            <person name="Turgeon B."/>
            <person name="Goodwin S."/>
            <person name="Spatafora J."/>
            <person name="Crous P."/>
            <person name="Grigoriev I."/>
        </authorList>
    </citation>
    <scope>NUCLEOTIDE SEQUENCE</scope>
    <source>
        <strain evidence="5">ATCC 36951</strain>
    </source>
</reference>
<sequence>MAGPYDPEWTAFEKSMGPPPVLPEDIESRVEIFNEMLVQFQKLLPPTDPGIQTRDEKINPNVTVRIYTPPSTSAPPSPPLPLILFIHGGGYHAGNLSTEDHLCRHMCSHTPSIVVSVDYRLCLTHKFPTPIEDCYAAYKWAYANAASLGADPQKCLVAGGSAGGGAAIAVVYRLVRRGEDVAGLVAISPMSLHPDVVPVAYRAQHTAYVENGGAIPVVNAQDAMAAFAMLSEEGCAPAYANGEWFPQTRGAEAFKGFPRTWVFNTDLECFRDDGGVLELEVRDAGGVVRREVMEGWPHYFWCFPVGGGGDEFRRRLVGGLRWVIGGD</sequence>
<accession>A0A6A6C6U3</accession>
<dbReference type="OrthoDB" id="408631at2759"/>
<dbReference type="PROSITE" id="PS01173">
    <property type="entry name" value="LIPASE_GDXG_HIS"/>
    <property type="match status" value="1"/>
</dbReference>
<dbReference type="RefSeq" id="XP_033661995.1">
    <property type="nucleotide sequence ID" value="XM_033809037.1"/>
</dbReference>
<dbReference type="Pfam" id="PF07859">
    <property type="entry name" value="Abhydrolase_3"/>
    <property type="match status" value="1"/>
</dbReference>
<gene>
    <name evidence="5" type="ORF">M409DRAFT_28436</name>
</gene>
<evidence type="ECO:0000256" key="3">
    <source>
        <dbReference type="SAM" id="MobiDB-lite"/>
    </source>
</evidence>
<dbReference type="Gene3D" id="3.40.50.1820">
    <property type="entry name" value="alpha/beta hydrolase"/>
    <property type="match status" value="1"/>
</dbReference>
<dbReference type="InterPro" id="IPR013094">
    <property type="entry name" value="AB_hydrolase_3"/>
</dbReference>
<evidence type="ECO:0000256" key="2">
    <source>
        <dbReference type="ARBA" id="ARBA00022801"/>
    </source>
</evidence>
<dbReference type="InterPro" id="IPR029058">
    <property type="entry name" value="AB_hydrolase_fold"/>
</dbReference>
<dbReference type="PANTHER" id="PTHR48081">
    <property type="entry name" value="AB HYDROLASE SUPERFAMILY PROTEIN C4A8.06C"/>
    <property type="match status" value="1"/>
</dbReference>
<dbReference type="SUPFAM" id="SSF53474">
    <property type="entry name" value="alpha/beta-Hydrolases"/>
    <property type="match status" value="1"/>
</dbReference>
<evidence type="ECO:0000259" key="4">
    <source>
        <dbReference type="Pfam" id="PF07859"/>
    </source>
</evidence>
<comment type="similarity">
    <text evidence="1">Belongs to the 'GDXG' lipolytic enzyme family.</text>
</comment>
<dbReference type="GO" id="GO:0016787">
    <property type="term" value="F:hydrolase activity"/>
    <property type="evidence" value="ECO:0007669"/>
    <property type="project" value="UniProtKB-KW"/>
</dbReference>
<dbReference type="GeneID" id="54562309"/>
<keyword evidence="2" id="KW-0378">Hydrolase</keyword>
<proteinExistence type="inferred from homology"/>
<evidence type="ECO:0000256" key="1">
    <source>
        <dbReference type="ARBA" id="ARBA00010515"/>
    </source>
</evidence>
<feature type="region of interest" description="Disordered" evidence="3">
    <location>
        <begin position="1"/>
        <end position="20"/>
    </location>
</feature>
<dbReference type="EMBL" id="ML993621">
    <property type="protein sequence ID" value="KAF2161106.1"/>
    <property type="molecule type" value="Genomic_DNA"/>
</dbReference>